<comment type="catalytic activity">
    <reaction evidence="1">
        <text>a 1,2-diacyl-sn-glycero-3-phospho-(1D-myo-inositol) + ATP = a 1,2-diacyl-sn-glycero-3-phospho-(1D-myo-inositol 4-phosphate) + ADP + H(+)</text>
        <dbReference type="Rhea" id="RHEA:19877"/>
        <dbReference type="ChEBI" id="CHEBI:15378"/>
        <dbReference type="ChEBI" id="CHEBI:30616"/>
        <dbReference type="ChEBI" id="CHEBI:57880"/>
        <dbReference type="ChEBI" id="CHEBI:58178"/>
        <dbReference type="ChEBI" id="CHEBI:456216"/>
        <dbReference type="EC" id="2.7.1.67"/>
    </reaction>
</comment>
<comment type="similarity">
    <text evidence="2">Belongs to the PI3/PI4-kinase family. Type III PI4K subfamily.</text>
</comment>
<dbReference type="PROSITE" id="PS51545">
    <property type="entry name" value="PIK_HELICAL"/>
    <property type="match status" value="1"/>
</dbReference>
<evidence type="ECO:0000259" key="8">
    <source>
        <dbReference type="PROSITE" id="PS50290"/>
    </source>
</evidence>
<dbReference type="InterPro" id="IPR042236">
    <property type="entry name" value="PI3K_accessory_sf"/>
</dbReference>
<evidence type="ECO:0000256" key="6">
    <source>
        <dbReference type="ARBA" id="ARBA00022777"/>
    </source>
</evidence>
<dbReference type="GO" id="GO:0046854">
    <property type="term" value="P:phosphatidylinositol phosphate biosynthetic process"/>
    <property type="evidence" value="ECO:0007669"/>
    <property type="project" value="InterPro"/>
</dbReference>
<evidence type="ECO:0000259" key="9">
    <source>
        <dbReference type="PROSITE" id="PS51545"/>
    </source>
</evidence>
<dbReference type="Pfam" id="PF00454">
    <property type="entry name" value="PI3_PI4_kinase"/>
    <property type="match status" value="1"/>
</dbReference>
<proteinExistence type="inferred from homology"/>
<dbReference type="PANTHER" id="PTHR10048:SF15">
    <property type="entry name" value="PHOSPHATIDYLINOSITOL 4-KINASE ALPHA"/>
    <property type="match status" value="1"/>
</dbReference>
<reference evidence="10" key="1">
    <citation type="journal article" date="2022" name="G3 (Bethesda)">
        <title>High quality genome of the basidiomycete yeast Dioszegia hungarica PDD-24b-2 isolated from cloud water.</title>
        <authorList>
            <person name="Jarrige D."/>
            <person name="Haridas S."/>
            <person name="Bleykasten-Grosshans C."/>
            <person name="Joly M."/>
            <person name="Nadalig T."/>
            <person name="Sancelme M."/>
            <person name="Vuilleumier S."/>
            <person name="Grigoriev I.V."/>
            <person name="Amato P."/>
            <person name="Bringel F."/>
        </authorList>
    </citation>
    <scope>NUCLEOTIDE SEQUENCE</scope>
    <source>
        <strain evidence="10">PDD-24b-2</strain>
    </source>
</reference>
<evidence type="ECO:0000256" key="7">
    <source>
        <dbReference type="ARBA" id="ARBA00022840"/>
    </source>
</evidence>
<feature type="domain" description="PIK helical" evidence="9">
    <location>
        <begin position="286"/>
        <end position="472"/>
    </location>
</feature>
<dbReference type="SMART" id="SM00146">
    <property type="entry name" value="PI3Kc"/>
    <property type="match status" value="1"/>
</dbReference>
<keyword evidence="5" id="KW-0547">Nucleotide-binding</keyword>
<keyword evidence="7" id="KW-0067">ATP-binding</keyword>
<dbReference type="InterPro" id="IPR000403">
    <property type="entry name" value="PI3/4_kinase_cat_dom"/>
</dbReference>
<dbReference type="GO" id="GO:0005737">
    <property type="term" value="C:cytoplasm"/>
    <property type="evidence" value="ECO:0007669"/>
    <property type="project" value="TreeGrafter"/>
</dbReference>
<dbReference type="AlphaFoldDB" id="A0AA38H5J2"/>
<protein>
    <recommendedName>
        <fullName evidence="3">1-phosphatidylinositol 4-kinase</fullName>
        <ecNumber evidence="3">2.7.1.67</ecNumber>
    </recommendedName>
</protein>
<dbReference type="FunFam" id="1.10.1070.11:FF:000012">
    <property type="entry name" value="Phosphatidylinositol 4-kinase alpha 1"/>
    <property type="match status" value="1"/>
</dbReference>
<dbReference type="Pfam" id="PF00613">
    <property type="entry name" value="PI3Ka"/>
    <property type="match status" value="1"/>
</dbReference>
<dbReference type="SMART" id="SM00145">
    <property type="entry name" value="PI3Ka"/>
    <property type="match status" value="1"/>
</dbReference>
<evidence type="ECO:0000256" key="1">
    <source>
        <dbReference type="ARBA" id="ARBA00001686"/>
    </source>
</evidence>
<keyword evidence="4" id="KW-0808">Transferase</keyword>
<dbReference type="RefSeq" id="XP_052943819.1">
    <property type="nucleotide sequence ID" value="XM_053085872.1"/>
</dbReference>
<dbReference type="InterPro" id="IPR015433">
    <property type="entry name" value="PI3/4_kinase"/>
</dbReference>
<dbReference type="FunFam" id="3.30.1010.10:FF:000014">
    <property type="entry name" value="Phosphatidylinositol 4-kinase STT4"/>
    <property type="match status" value="1"/>
</dbReference>
<dbReference type="Proteomes" id="UP001164286">
    <property type="component" value="Unassembled WGS sequence"/>
</dbReference>
<dbReference type="Gene3D" id="1.25.40.70">
    <property type="entry name" value="Phosphatidylinositol 3-kinase, accessory domain (PIK)"/>
    <property type="match status" value="1"/>
</dbReference>
<sequence>MYNDIIYHLVQRPMATFTTQSITAGIVAWTQLLRQRPAALASVIGEISAAWLETIKSKKGLFSAAMDYHDPFVAPVEYSPSDENIMNLELSKARRLLSPHLLLINFLSSQYQTVKQSEPEIVMPIIRLMMRSVAPTSHMSTHPLAREARFSLLLFGFRILASVRLETLLELRLRDRLFSAAYSWFSVRPQWSFGSNRDKIGAEIRLLQDFISAVRSDQIRADHSTSSMSDRPPAILIHGSTDLQDYTSQHTDRVKLLSLLIENEIARLEVWSNPLAEGGRSVAQGQIERSMSTAEWPRTVRKAWRISPSMAVHLGERFKHANVQAEITKLVRANPKQVVHVPEALHYVIGDHIGPESRAALKWLPVWAPVPPVTALVYFQPRYQNHPLILQYGMRVLEQHPVDVTFFFVPQVVQALRTDALGYVERFIFETSKISQLFCHQIIWNMKANTYRGDDGAEEDPMKPLLDRMINMIVAGLSGKAKAFYDLEFNFFSEVTSISGKLKPYIKKSKPEKKAKIDEEMARIELSVGVYLPSNPDGTVIDIDRLSGRPLQSHAKAPFMATFKVQKERREIAPEATAVGAGQVAMIKHKYDVWQSAIFKVGDDCRQDVLALQIIAMFKNVFQGIGLFLYLFPYRVTATAPGCGVIDVVPDATSRDEMGRTQVNDLYEYFINKYGSVDTVTFKTARLNFIKSMAAYSVACYILQIKDRHNGNIMIDGHGHIVHIDFGFLFDIGPGGIKFEPNSFKLNHEMIAVMGGRDSAGYKMFTELTVKAFLAIRPHADQLIDTAHLMLGTELPSFQGEPTIKRLRQRFQLQLGERAAADYMMGVIRNAHENMRSGLYDRFQKLQK</sequence>
<dbReference type="EMBL" id="JAKWFO010000008">
    <property type="protein sequence ID" value="KAI9634042.1"/>
    <property type="molecule type" value="Genomic_DNA"/>
</dbReference>
<dbReference type="GeneID" id="77725073"/>
<evidence type="ECO:0000256" key="4">
    <source>
        <dbReference type="ARBA" id="ARBA00022679"/>
    </source>
</evidence>
<evidence type="ECO:0000313" key="11">
    <source>
        <dbReference type="Proteomes" id="UP001164286"/>
    </source>
</evidence>
<dbReference type="GO" id="GO:0048015">
    <property type="term" value="P:phosphatidylinositol-mediated signaling"/>
    <property type="evidence" value="ECO:0007669"/>
    <property type="project" value="TreeGrafter"/>
</dbReference>
<dbReference type="InterPro" id="IPR045495">
    <property type="entry name" value="PI4K_N"/>
</dbReference>
<name>A0AA38H5J2_9TREE</name>
<accession>A0AA38H5J2</accession>
<feature type="domain" description="PI3K/PI4K catalytic" evidence="8">
    <location>
        <begin position="571"/>
        <end position="836"/>
    </location>
</feature>
<dbReference type="InterPro" id="IPR036940">
    <property type="entry name" value="PI3/4_kinase_cat_sf"/>
</dbReference>
<dbReference type="InterPro" id="IPR016024">
    <property type="entry name" value="ARM-type_fold"/>
</dbReference>
<dbReference type="CDD" id="cd05167">
    <property type="entry name" value="PI4Kc_III_alpha"/>
    <property type="match status" value="1"/>
</dbReference>
<dbReference type="InterPro" id="IPR011009">
    <property type="entry name" value="Kinase-like_dom_sf"/>
</dbReference>
<dbReference type="SUPFAM" id="SSF48371">
    <property type="entry name" value="ARM repeat"/>
    <property type="match status" value="1"/>
</dbReference>
<dbReference type="InterPro" id="IPR018936">
    <property type="entry name" value="PI3/4_kinase_CS"/>
</dbReference>
<dbReference type="GO" id="GO:0005524">
    <property type="term" value="F:ATP binding"/>
    <property type="evidence" value="ECO:0007669"/>
    <property type="project" value="UniProtKB-KW"/>
</dbReference>
<evidence type="ECO:0000256" key="2">
    <source>
        <dbReference type="ARBA" id="ARBA00006209"/>
    </source>
</evidence>
<dbReference type="EC" id="2.7.1.67" evidence="3"/>
<dbReference type="Pfam" id="PF19274">
    <property type="entry name" value="PI4K_N"/>
    <property type="match status" value="1"/>
</dbReference>
<dbReference type="SUPFAM" id="SSF56112">
    <property type="entry name" value="Protein kinase-like (PK-like)"/>
    <property type="match status" value="1"/>
</dbReference>
<evidence type="ECO:0000256" key="5">
    <source>
        <dbReference type="ARBA" id="ARBA00022741"/>
    </source>
</evidence>
<keyword evidence="11" id="KW-1185">Reference proteome</keyword>
<dbReference type="PANTHER" id="PTHR10048">
    <property type="entry name" value="PHOSPHATIDYLINOSITOL KINASE"/>
    <property type="match status" value="1"/>
</dbReference>
<dbReference type="Gene3D" id="3.30.1010.10">
    <property type="entry name" value="Phosphatidylinositol 3-kinase Catalytic Subunit, Chain A, domain 4"/>
    <property type="match status" value="1"/>
</dbReference>
<organism evidence="10 11">
    <name type="scientific">Dioszegia hungarica</name>
    <dbReference type="NCBI Taxonomy" id="4972"/>
    <lineage>
        <taxon>Eukaryota</taxon>
        <taxon>Fungi</taxon>
        <taxon>Dikarya</taxon>
        <taxon>Basidiomycota</taxon>
        <taxon>Agaricomycotina</taxon>
        <taxon>Tremellomycetes</taxon>
        <taxon>Tremellales</taxon>
        <taxon>Bulleribasidiaceae</taxon>
        <taxon>Dioszegia</taxon>
    </lineage>
</organism>
<keyword evidence="6 10" id="KW-0418">Kinase</keyword>
<dbReference type="PROSITE" id="PS00916">
    <property type="entry name" value="PI3_4_KINASE_2"/>
    <property type="match status" value="1"/>
</dbReference>
<dbReference type="FunFam" id="1.25.40.70:FF:000011">
    <property type="entry name" value="Phosphatidylinositol 4-kinase alpha"/>
    <property type="match status" value="1"/>
</dbReference>
<gene>
    <name evidence="10" type="ORF">MKK02DRAFT_17969</name>
</gene>
<dbReference type="Gene3D" id="1.10.1070.11">
    <property type="entry name" value="Phosphatidylinositol 3-/4-kinase, catalytic domain"/>
    <property type="match status" value="1"/>
</dbReference>
<evidence type="ECO:0000256" key="3">
    <source>
        <dbReference type="ARBA" id="ARBA00012169"/>
    </source>
</evidence>
<dbReference type="PROSITE" id="PS50290">
    <property type="entry name" value="PI3_4_KINASE_3"/>
    <property type="match status" value="1"/>
</dbReference>
<evidence type="ECO:0000313" key="10">
    <source>
        <dbReference type="EMBL" id="KAI9634042.1"/>
    </source>
</evidence>
<dbReference type="GO" id="GO:0005886">
    <property type="term" value="C:plasma membrane"/>
    <property type="evidence" value="ECO:0007669"/>
    <property type="project" value="TreeGrafter"/>
</dbReference>
<dbReference type="InterPro" id="IPR001263">
    <property type="entry name" value="PI3K_accessory_dom"/>
</dbReference>
<comment type="caution">
    <text evidence="10">The sequence shown here is derived from an EMBL/GenBank/DDBJ whole genome shotgun (WGS) entry which is preliminary data.</text>
</comment>
<dbReference type="GO" id="GO:0004430">
    <property type="term" value="F:1-phosphatidylinositol 4-kinase activity"/>
    <property type="evidence" value="ECO:0007669"/>
    <property type="project" value="UniProtKB-EC"/>
</dbReference>
<dbReference type="PROSITE" id="PS00915">
    <property type="entry name" value="PI3_4_KINASE_1"/>
    <property type="match status" value="1"/>
</dbReference>